<keyword evidence="2" id="KW-0808">Transferase</keyword>
<evidence type="ECO:0000313" key="4">
    <source>
        <dbReference type="Proteomes" id="UP000186141"/>
    </source>
</evidence>
<dbReference type="Pfam" id="PF03808">
    <property type="entry name" value="Glyco_tran_WecG"/>
    <property type="match status" value="1"/>
</dbReference>
<protein>
    <submittedName>
        <fullName evidence="3">Polymer biosynthesis protein, WecB/TagA/CpsF family</fullName>
    </submittedName>
</protein>
<dbReference type="GO" id="GO:0016758">
    <property type="term" value="F:hexosyltransferase activity"/>
    <property type="evidence" value="ECO:0007669"/>
    <property type="project" value="TreeGrafter"/>
</dbReference>
<dbReference type="PANTHER" id="PTHR34136:SF1">
    <property type="entry name" value="UDP-N-ACETYL-D-MANNOSAMINURONIC ACID TRANSFERASE"/>
    <property type="match status" value="1"/>
</dbReference>
<dbReference type="InterPro" id="IPR004629">
    <property type="entry name" value="WecG_TagA_CpsF"/>
</dbReference>
<reference evidence="3 4" key="1">
    <citation type="submission" date="2017-01" db="EMBL/GenBank/DDBJ databases">
        <authorList>
            <person name="Mah S.A."/>
            <person name="Swanson W.J."/>
            <person name="Moy G.W."/>
            <person name="Vacquier V.D."/>
        </authorList>
    </citation>
    <scope>NUCLEOTIDE SEQUENCE [LARGE SCALE GENOMIC DNA]</scope>
    <source>
        <strain evidence="3 4">DSM 26375</strain>
    </source>
</reference>
<sequence>MAGKGAGPAKGDAVEFRFGNTTTIQVNVPDRATLVDSVTRRLAARQGFALATINLDHLVKLQRDPAFRLAYAAHDLVVADGNPIVWLSKLAERPVDLVPGSDLVLPLARLAAETDTRVALVGSTADALDGAARSLVREIPGLQIVAQLSPPMGFAPTGPQADALLADIAASGAGLCFLALGAPKQEMLAARGRTIAPGVGFVSVGAGLDFLAGQQVRAPAWVREITMEWAWRMLSSPRRLLPRYAACAAILPGEALRALAKRRA</sequence>
<keyword evidence="4" id="KW-1185">Reference proteome</keyword>
<proteinExistence type="predicted"/>
<gene>
    <name evidence="3" type="ORF">SAMN05421774_10671</name>
</gene>
<evidence type="ECO:0000256" key="1">
    <source>
        <dbReference type="ARBA" id="ARBA00022676"/>
    </source>
</evidence>
<dbReference type="NCBIfam" id="TIGR00696">
    <property type="entry name" value="wecG_tagA_cpsF"/>
    <property type="match status" value="1"/>
</dbReference>
<dbReference type="EMBL" id="FTOT01000006">
    <property type="protein sequence ID" value="SIT13144.1"/>
    <property type="molecule type" value="Genomic_DNA"/>
</dbReference>
<dbReference type="OrthoDB" id="9771846at2"/>
<accession>A0A1N7PR88</accession>
<keyword evidence="1" id="KW-0328">Glycosyltransferase</keyword>
<dbReference type="AlphaFoldDB" id="A0A1N7PR88"/>
<name>A0A1N7PR88_9RHOB</name>
<dbReference type="STRING" id="1086013.SAMN05421774_10671"/>
<evidence type="ECO:0000256" key="2">
    <source>
        <dbReference type="ARBA" id="ARBA00022679"/>
    </source>
</evidence>
<dbReference type="Proteomes" id="UP000186141">
    <property type="component" value="Unassembled WGS sequence"/>
</dbReference>
<dbReference type="CDD" id="cd06533">
    <property type="entry name" value="Glyco_transf_WecG_TagA"/>
    <property type="match status" value="1"/>
</dbReference>
<organism evidence="3 4">
    <name type="scientific">Gemmobacter megaterium</name>
    <dbReference type="NCBI Taxonomy" id="1086013"/>
    <lineage>
        <taxon>Bacteria</taxon>
        <taxon>Pseudomonadati</taxon>
        <taxon>Pseudomonadota</taxon>
        <taxon>Alphaproteobacteria</taxon>
        <taxon>Rhodobacterales</taxon>
        <taxon>Paracoccaceae</taxon>
        <taxon>Gemmobacter</taxon>
    </lineage>
</organism>
<evidence type="ECO:0000313" key="3">
    <source>
        <dbReference type="EMBL" id="SIT13144.1"/>
    </source>
</evidence>
<dbReference type="PANTHER" id="PTHR34136">
    <property type="match status" value="1"/>
</dbReference>